<dbReference type="Proteomes" id="UP000324897">
    <property type="component" value="Chromosome 7"/>
</dbReference>
<dbReference type="Gramene" id="TVU20312">
    <property type="protein sequence ID" value="TVU20312"/>
    <property type="gene ID" value="EJB05_36516"/>
</dbReference>
<feature type="compositionally biased region" description="Low complexity" evidence="1">
    <location>
        <begin position="148"/>
        <end position="169"/>
    </location>
</feature>
<dbReference type="EMBL" id="RWGY01000029">
    <property type="protein sequence ID" value="TVU20312.1"/>
    <property type="molecule type" value="Genomic_DNA"/>
</dbReference>
<reference evidence="2 3" key="1">
    <citation type="journal article" date="2019" name="Sci. Rep.">
        <title>A high-quality genome of Eragrostis curvula grass provides insights into Poaceae evolution and supports new strategies to enhance forage quality.</title>
        <authorList>
            <person name="Carballo J."/>
            <person name="Santos B.A.C.M."/>
            <person name="Zappacosta D."/>
            <person name="Garbus I."/>
            <person name="Selva J.P."/>
            <person name="Gallo C.A."/>
            <person name="Diaz A."/>
            <person name="Albertini E."/>
            <person name="Caccamo M."/>
            <person name="Echenique V."/>
        </authorList>
    </citation>
    <scope>NUCLEOTIDE SEQUENCE [LARGE SCALE GENOMIC DNA]</scope>
    <source>
        <strain evidence="3">cv. Victoria</strain>
        <tissue evidence="2">Leaf</tissue>
    </source>
</reference>
<feature type="non-terminal residue" evidence="2">
    <location>
        <position position="1"/>
    </location>
</feature>
<evidence type="ECO:0000313" key="2">
    <source>
        <dbReference type="EMBL" id="TVU20312.1"/>
    </source>
</evidence>
<gene>
    <name evidence="2" type="ORF">EJB05_36516</name>
</gene>
<sequence>MSRATRARQGWRGARCWWRRHAGEVGVEVGGSGGTGERGRRRHAGAARDPAPALTSTSSGSKCRRMTWRRRASSGASSHWSLGDGVSVQGRGWSCAHVGSPRSSAITRNTGRQRYSGGKLVSSGNGGARGGARSAAGREARRARARASARCATSAARGGARSTSNSSAERVGREERWEREPVAGEHRGTPSLAPQAPPCATRSLKPGKKCRAAVGAGVCAKEM</sequence>
<evidence type="ECO:0000256" key="1">
    <source>
        <dbReference type="SAM" id="MobiDB-lite"/>
    </source>
</evidence>
<organism evidence="2 3">
    <name type="scientific">Eragrostis curvula</name>
    <name type="common">weeping love grass</name>
    <dbReference type="NCBI Taxonomy" id="38414"/>
    <lineage>
        <taxon>Eukaryota</taxon>
        <taxon>Viridiplantae</taxon>
        <taxon>Streptophyta</taxon>
        <taxon>Embryophyta</taxon>
        <taxon>Tracheophyta</taxon>
        <taxon>Spermatophyta</taxon>
        <taxon>Magnoliopsida</taxon>
        <taxon>Liliopsida</taxon>
        <taxon>Poales</taxon>
        <taxon>Poaceae</taxon>
        <taxon>PACMAD clade</taxon>
        <taxon>Chloridoideae</taxon>
        <taxon>Eragrostideae</taxon>
        <taxon>Eragrostidinae</taxon>
        <taxon>Eragrostis</taxon>
    </lineage>
</organism>
<feature type="compositionally biased region" description="Polar residues" evidence="1">
    <location>
        <begin position="101"/>
        <end position="113"/>
    </location>
</feature>
<evidence type="ECO:0000313" key="3">
    <source>
        <dbReference type="Proteomes" id="UP000324897"/>
    </source>
</evidence>
<comment type="caution">
    <text evidence="2">The sequence shown here is derived from an EMBL/GenBank/DDBJ whole genome shotgun (WGS) entry which is preliminary data.</text>
</comment>
<feature type="region of interest" description="Disordered" evidence="1">
    <location>
        <begin position="28"/>
        <end position="64"/>
    </location>
</feature>
<proteinExistence type="predicted"/>
<feature type="region of interest" description="Disordered" evidence="1">
    <location>
        <begin position="98"/>
        <end position="208"/>
    </location>
</feature>
<name>A0A5J9U9A1_9POAL</name>
<keyword evidence="3" id="KW-1185">Reference proteome</keyword>
<feature type="compositionally biased region" description="Basic and acidic residues" evidence="1">
    <location>
        <begin position="170"/>
        <end position="188"/>
    </location>
</feature>
<dbReference type="AlphaFoldDB" id="A0A5J9U9A1"/>
<protein>
    <submittedName>
        <fullName evidence="2">Uncharacterized protein</fullName>
    </submittedName>
</protein>
<accession>A0A5J9U9A1</accession>